<feature type="binding site" evidence="6">
    <location>
        <position position="76"/>
    </location>
    <ligand>
        <name>S-adenosyl-L-methionine</name>
        <dbReference type="ChEBI" id="CHEBI:59789"/>
    </ligand>
</feature>
<evidence type="ECO:0000313" key="8">
    <source>
        <dbReference type="Proteomes" id="UP000178599"/>
    </source>
</evidence>
<feature type="binding site" evidence="6">
    <location>
        <position position="50"/>
    </location>
    <ligand>
        <name>S-adenosyl-L-methionine</name>
        <dbReference type="ChEBI" id="CHEBI:59789"/>
    </ligand>
</feature>
<accession>A0A1G2CL14</accession>
<dbReference type="Pfam" id="PF01795">
    <property type="entry name" value="Methyltransf_5"/>
    <property type="match status" value="1"/>
</dbReference>
<keyword evidence="3 6" id="KW-0489">Methyltransferase</keyword>
<gene>
    <name evidence="6" type="primary">rsmH</name>
    <name evidence="7" type="ORF">A2390_00470</name>
</gene>
<proteinExistence type="inferred from homology"/>
<keyword evidence="5 6" id="KW-0949">S-adenosyl-L-methionine</keyword>
<dbReference type="PIRSF" id="PIRSF004486">
    <property type="entry name" value="MraW"/>
    <property type="match status" value="1"/>
</dbReference>
<evidence type="ECO:0000256" key="3">
    <source>
        <dbReference type="ARBA" id="ARBA00022603"/>
    </source>
</evidence>
<keyword evidence="4 6" id="KW-0808">Transferase</keyword>
<comment type="function">
    <text evidence="6">Specifically methylates the N4 position of cytidine in position 1402 (C1402) of 16S rRNA.</text>
</comment>
<dbReference type="PANTHER" id="PTHR11265">
    <property type="entry name" value="S-ADENOSYL-METHYLTRANSFERASE MRAW"/>
    <property type="match status" value="1"/>
</dbReference>
<dbReference type="GO" id="GO:0005737">
    <property type="term" value="C:cytoplasm"/>
    <property type="evidence" value="ECO:0007669"/>
    <property type="project" value="UniProtKB-SubCell"/>
</dbReference>
<protein>
    <recommendedName>
        <fullName evidence="6">Ribosomal RNA small subunit methyltransferase H</fullName>
        <ecNumber evidence="6">2.1.1.199</ecNumber>
    </recommendedName>
    <alternativeName>
        <fullName evidence="6">16S rRNA m(4)C1402 methyltransferase</fullName>
    </alternativeName>
    <alternativeName>
        <fullName evidence="6">rRNA (cytosine-N(4)-)-methyltransferase RsmH</fullName>
    </alternativeName>
</protein>
<keyword evidence="6" id="KW-0963">Cytoplasm</keyword>
<dbReference type="NCBIfam" id="TIGR00006">
    <property type="entry name" value="16S rRNA (cytosine(1402)-N(4))-methyltransferase RsmH"/>
    <property type="match status" value="1"/>
</dbReference>
<evidence type="ECO:0000256" key="5">
    <source>
        <dbReference type="ARBA" id="ARBA00022691"/>
    </source>
</evidence>
<dbReference type="Proteomes" id="UP000178599">
    <property type="component" value="Unassembled WGS sequence"/>
</dbReference>
<dbReference type="Gene3D" id="3.40.50.150">
    <property type="entry name" value="Vaccinia Virus protein VP39"/>
    <property type="match status" value="1"/>
</dbReference>
<keyword evidence="2 6" id="KW-0698">rRNA processing</keyword>
<dbReference type="InterPro" id="IPR002903">
    <property type="entry name" value="RsmH"/>
</dbReference>
<dbReference type="InterPro" id="IPR029063">
    <property type="entry name" value="SAM-dependent_MTases_sf"/>
</dbReference>
<name>A0A1G2CL14_9BACT</name>
<comment type="caution">
    <text evidence="7">The sequence shown here is derived from an EMBL/GenBank/DDBJ whole genome shotgun (WGS) entry which is preliminary data.</text>
</comment>
<comment type="subcellular location">
    <subcellularLocation>
        <location evidence="6">Cytoplasm</location>
    </subcellularLocation>
</comment>
<dbReference type="SUPFAM" id="SSF53335">
    <property type="entry name" value="S-adenosyl-L-methionine-dependent methyltransferases"/>
    <property type="match status" value="1"/>
</dbReference>
<evidence type="ECO:0000256" key="6">
    <source>
        <dbReference type="HAMAP-Rule" id="MF_01007"/>
    </source>
</evidence>
<evidence type="ECO:0000256" key="4">
    <source>
        <dbReference type="ARBA" id="ARBA00022679"/>
    </source>
</evidence>
<evidence type="ECO:0000256" key="2">
    <source>
        <dbReference type="ARBA" id="ARBA00022552"/>
    </source>
</evidence>
<dbReference type="PANTHER" id="PTHR11265:SF0">
    <property type="entry name" value="12S RRNA N4-METHYLCYTIDINE METHYLTRANSFERASE"/>
    <property type="match status" value="1"/>
</dbReference>
<comment type="catalytic activity">
    <reaction evidence="6">
        <text>cytidine(1402) in 16S rRNA + S-adenosyl-L-methionine = N(4)-methylcytidine(1402) in 16S rRNA + S-adenosyl-L-homocysteine + H(+)</text>
        <dbReference type="Rhea" id="RHEA:42928"/>
        <dbReference type="Rhea" id="RHEA-COMP:10286"/>
        <dbReference type="Rhea" id="RHEA-COMP:10287"/>
        <dbReference type="ChEBI" id="CHEBI:15378"/>
        <dbReference type="ChEBI" id="CHEBI:57856"/>
        <dbReference type="ChEBI" id="CHEBI:59789"/>
        <dbReference type="ChEBI" id="CHEBI:74506"/>
        <dbReference type="ChEBI" id="CHEBI:82748"/>
        <dbReference type="EC" id="2.1.1.199"/>
    </reaction>
</comment>
<evidence type="ECO:0000256" key="1">
    <source>
        <dbReference type="ARBA" id="ARBA00010396"/>
    </source>
</evidence>
<feature type="binding site" evidence="6">
    <location>
        <position position="97"/>
    </location>
    <ligand>
        <name>S-adenosyl-L-methionine</name>
        <dbReference type="ChEBI" id="CHEBI:59789"/>
    </ligand>
</feature>
<dbReference type="HAMAP" id="MF_01007">
    <property type="entry name" value="16SrRNA_methyltr_H"/>
    <property type="match status" value="1"/>
</dbReference>
<comment type="caution">
    <text evidence="6">Lacks conserved residue(s) required for the propagation of feature annotation.</text>
</comment>
<evidence type="ECO:0000313" key="7">
    <source>
        <dbReference type="EMBL" id="OGZ02075.1"/>
    </source>
</evidence>
<dbReference type="InterPro" id="IPR023397">
    <property type="entry name" value="SAM-dep_MeTrfase_MraW_recog"/>
</dbReference>
<comment type="similarity">
    <text evidence="1 6">Belongs to the methyltransferase superfamily. RsmH family.</text>
</comment>
<dbReference type="GO" id="GO:0070475">
    <property type="term" value="P:rRNA base methylation"/>
    <property type="evidence" value="ECO:0007669"/>
    <property type="project" value="UniProtKB-UniRule"/>
</dbReference>
<dbReference type="AlphaFoldDB" id="A0A1G2CL14"/>
<sequence>MHKPVLVSEVLEFLDPQNGEFFIDATAGAGGHTKAILEKLGKDGKIIAIEWNKHSADLLKSNLENTNNLEIICGNYADIPEIISEKKISQVDGLLADLGFSSDELENSGRGFSFKKDEPLLMTYSDNSIPVYEILRKISEIELADIIRNFSNEKYAKRIAHAIKEEIKRNPHLSSLELAEVIKKSVPGNYEMRRINPATRTFQALRIYANKELKNLEKLLLSLPKILQSGGRAVFISFHSLEDKLVKNYFRKYAKEKIAKILTKKPVTVGSDELGQNIRSRSAKLRAIMFF</sequence>
<dbReference type="SUPFAM" id="SSF81799">
    <property type="entry name" value="Putative methyltransferase TM0872, insert domain"/>
    <property type="match status" value="1"/>
</dbReference>
<dbReference type="EMBL" id="MHLE01000043">
    <property type="protein sequence ID" value="OGZ02075.1"/>
    <property type="molecule type" value="Genomic_DNA"/>
</dbReference>
<reference evidence="7 8" key="1">
    <citation type="journal article" date="2016" name="Nat. Commun.">
        <title>Thousands of microbial genomes shed light on interconnected biogeochemical processes in an aquifer system.</title>
        <authorList>
            <person name="Anantharaman K."/>
            <person name="Brown C.T."/>
            <person name="Hug L.A."/>
            <person name="Sharon I."/>
            <person name="Castelle C.J."/>
            <person name="Probst A.J."/>
            <person name="Thomas B.C."/>
            <person name="Singh A."/>
            <person name="Wilkins M.J."/>
            <person name="Karaoz U."/>
            <person name="Brodie E.L."/>
            <person name="Williams K.H."/>
            <person name="Hubbard S.S."/>
            <person name="Banfield J.F."/>
        </authorList>
    </citation>
    <scope>NUCLEOTIDE SEQUENCE [LARGE SCALE GENOMIC DNA]</scope>
</reference>
<dbReference type="EC" id="2.1.1.199" evidence="6"/>
<feature type="binding site" evidence="6">
    <location>
        <begin position="30"/>
        <end position="32"/>
    </location>
    <ligand>
        <name>S-adenosyl-L-methionine</name>
        <dbReference type="ChEBI" id="CHEBI:59789"/>
    </ligand>
</feature>
<organism evidence="7 8">
    <name type="scientific">Candidatus Liptonbacteria bacterium RIFOXYB1_FULL_36_10</name>
    <dbReference type="NCBI Taxonomy" id="1798654"/>
    <lineage>
        <taxon>Bacteria</taxon>
        <taxon>Candidatus Liptoniibacteriota</taxon>
    </lineage>
</organism>
<dbReference type="Gene3D" id="1.10.150.170">
    <property type="entry name" value="Putative methyltransferase TM0872, insert domain"/>
    <property type="match status" value="1"/>
</dbReference>
<dbReference type="GO" id="GO:0071424">
    <property type="term" value="F:rRNA (cytosine-N4-)-methyltransferase activity"/>
    <property type="evidence" value="ECO:0007669"/>
    <property type="project" value="UniProtKB-UniRule"/>
</dbReference>